<reference evidence="1 2" key="2">
    <citation type="submission" date="2020-03" db="EMBL/GenBank/DDBJ databases">
        <title>Kangsaoukella pontilimi gen. nov., sp. nov., a new member of the family Rhodobacteraceae isolated from a tidal mudflat.</title>
        <authorList>
            <person name="Kim I.S."/>
        </authorList>
    </citation>
    <scope>NUCLEOTIDE SEQUENCE [LARGE SCALE GENOMIC DNA]</scope>
    <source>
        <strain evidence="1 2">GH1-50</strain>
    </source>
</reference>
<comment type="caution">
    <text evidence="1">The sequence shown here is derived from an EMBL/GenBank/DDBJ whole genome shotgun (WGS) entry which is preliminary data.</text>
</comment>
<evidence type="ECO:0000313" key="1">
    <source>
        <dbReference type="EMBL" id="MXQ07260.1"/>
    </source>
</evidence>
<evidence type="ECO:0000313" key="2">
    <source>
        <dbReference type="Proteomes" id="UP000480350"/>
    </source>
</evidence>
<sequence>MGGLLNRRSAIAFAAAALVAGCGGVKPYADQGPANMVLKLTSVEGGFMTSRSVYLDVWTGPKGPNMEYLGTREFKKGSTTIGLPTNQPLHLAIAFEEAGWLGGPSETDTIELPMNPIRPGQRWQLTVAHDDIGFDWDLDRIR</sequence>
<protein>
    <submittedName>
        <fullName evidence="1">Uncharacterized protein</fullName>
    </submittedName>
</protein>
<organism evidence="1 2">
    <name type="scientific">Kangsaoukella pontilimi</name>
    <dbReference type="NCBI Taxonomy" id="2691042"/>
    <lineage>
        <taxon>Bacteria</taxon>
        <taxon>Pseudomonadati</taxon>
        <taxon>Pseudomonadota</taxon>
        <taxon>Alphaproteobacteria</taxon>
        <taxon>Rhodobacterales</taxon>
        <taxon>Paracoccaceae</taxon>
        <taxon>Kangsaoukella</taxon>
    </lineage>
</organism>
<dbReference type="AlphaFoldDB" id="A0A7C9MUY7"/>
<name>A0A7C9MUY7_9RHOB</name>
<accession>A0A7C9MUY7</accession>
<dbReference type="Proteomes" id="UP000480350">
    <property type="component" value="Unassembled WGS sequence"/>
</dbReference>
<reference evidence="1 2" key="1">
    <citation type="submission" date="2019-12" db="EMBL/GenBank/DDBJ databases">
        <authorList>
            <person name="Lee S.D."/>
        </authorList>
    </citation>
    <scope>NUCLEOTIDE SEQUENCE [LARGE SCALE GENOMIC DNA]</scope>
    <source>
        <strain evidence="1 2">GH1-50</strain>
    </source>
</reference>
<dbReference type="PROSITE" id="PS51257">
    <property type="entry name" value="PROKAR_LIPOPROTEIN"/>
    <property type="match status" value="1"/>
</dbReference>
<dbReference type="RefSeq" id="WP_160763141.1">
    <property type="nucleotide sequence ID" value="NZ_WUPT01000001.1"/>
</dbReference>
<gene>
    <name evidence="1" type="ORF">GQ651_05315</name>
</gene>
<dbReference type="EMBL" id="WUPT01000001">
    <property type="protein sequence ID" value="MXQ07260.1"/>
    <property type="molecule type" value="Genomic_DNA"/>
</dbReference>
<keyword evidence="2" id="KW-1185">Reference proteome</keyword>
<proteinExistence type="predicted"/>